<accession>A0A5C3Q8S4</accession>
<dbReference type="OrthoDB" id="3203574at2759"/>
<organism evidence="1 2">
    <name type="scientific">Pterulicium gracile</name>
    <dbReference type="NCBI Taxonomy" id="1884261"/>
    <lineage>
        <taxon>Eukaryota</taxon>
        <taxon>Fungi</taxon>
        <taxon>Dikarya</taxon>
        <taxon>Basidiomycota</taxon>
        <taxon>Agaricomycotina</taxon>
        <taxon>Agaricomycetes</taxon>
        <taxon>Agaricomycetidae</taxon>
        <taxon>Agaricales</taxon>
        <taxon>Pleurotineae</taxon>
        <taxon>Pterulaceae</taxon>
        <taxon>Pterulicium</taxon>
    </lineage>
</organism>
<reference evidence="1 2" key="1">
    <citation type="journal article" date="2019" name="Nat. Ecol. Evol.">
        <title>Megaphylogeny resolves global patterns of mushroom evolution.</title>
        <authorList>
            <person name="Varga T."/>
            <person name="Krizsan K."/>
            <person name="Foldi C."/>
            <person name="Dima B."/>
            <person name="Sanchez-Garcia M."/>
            <person name="Sanchez-Ramirez S."/>
            <person name="Szollosi G.J."/>
            <person name="Szarkandi J.G."/>
            <person name="Papp V."/>
            <person name="Albert L."/>
            <person name="Andreopoulos W."/>
            <person name="Angelini C."/>
            <person name="Antonin V."/>
            <person name="Barry K.W."/>
            <person name="Bougher N.L."/>
            <person name="Buchanan P."/>
            <person name="Buyck B."/>
            <person name="Bense V."/>
            <person name="Catcheside P."/>
            <person name="Chovatia M."/>
            <person name="Cooper J."/>
            <person name="Damon W."/>
            <person name="Desjardin D."/>
            <person name="Finy P."/>
            <person name="Geml J."/>
            <person name="Haridas S."/>
            <person name="Hughes K."/>
            <person name="Justo A."/>
            <person name="Karasinski D."/>
            <person name="Kautmanova I."/>
            <person name="Kiss B."/>
            <person name="Kocsube S."/>
            <person name="Kotiranta H."/>
            <person name="LaButti K.M."/>
            <person name="Lechner B.E."/>
            <person name="Liimatainen K."/>
            <person name="Lipzen A."/>
            <person name="Lukacs Z."/>
            <person name="Mihaltcheva S."/>
            <person name="Morgado L.N."/>
            <person name="Niskanen T."/>
            <person name="Noordeloos M.E."/>
            <person name="Ohm R.A."/>
            <person name="Ortiz-Santana B."/>
            <person name="Ovrebo C."/>
            <person name="Racz N."/>
            <person name="Riley R."/>
            <person name="Savchenko A."/>
            <person name="Shiryaev A."/>
            <person name="Soop K."/>
            <person name="Spirin V."/>
            <person name="Szebenyi C."/>
            <person name="Tomsovsky M."/>
            <person name="Tulloss R.E."/>
            <person name="Uehling J."/>
            <person name="Grigoriev I.V."/>
            <person name="Vagvolgyi C."/>
            <person name="Papp T."/>
            <person name="Martin F.M."/>
            <person name="Miettinen O."/>
            <person name="Hibbett D.S."/>
            <person name="Nagy L.G."/>
        </authorList>
    </citation>
    <scope>NUCLEOTIDE SEQUENCE [LARGE SCALE GENOMIC DNA]</scope>
    <source>
        <strain evidence="1 2">CBS 309.79</strain>
    </source>
</reference>
<dbReference type="EMBL" id="ML178841">
    <property type="protein sequence ID" value="TFK98171.1"/>
    <property type="molecule type" value="Genomic_DNA"/>
</dbReference>
<dbReference type="AlphaFoldDB" id="A0A5C3Q8S4"/>
<protein>
    <submittedName>
        <fullName evidence="1">Uncharacterized protein</fullName>
    </submittedName>
</protein>
<name>A0A5C3Q8S4_9AGAR</name>
<sequence>MLAGFPAGLLPADPTQDNHHLHQSGLVVDPNSPETFKQNILLVRDNVTRLQNLANSALIGIQNAYNPGSNPMHTTAELANLKQSLELLCDLMRQTGVGALPLLSGDQNKVPMSDSMLNENELLESTTRSVEEVFERVKKQQETALNIGNLLGSART</sequence>
<evidence type="ECO:0000313" key="1">
    <source>
        <dbReference type="EMBL" id="TFK98171.1"/>
    </source>
</evidence>
<gene>
    <name evidence="1" type="ORF">BDV98DRAFT_512526</name>
</gene>
<proteinExistence type="predicted"/>
<keyword evidence="2" id="KW-1185">Reference proteome</keyword>
<evidence type="ECO:0000313" key="2">
    <source>
        <dbReference type="Proteomes" id="UP000305067"/>
    </source>
</evidence>
<dbReference type="Proteomes" id="UP000305067">
    <property type="component" value="Unassembled WGS sequence"/>
</dbReference>